<organism evidence="3 4">
    <name type="scientific">Truncatella angustata</name>
    <dbReference type="NCBI Taxonomy" id="152316"/>
    <lineage>
        <taxon>Eukaryota</taxon>
        <taxon>Fungi</taxon>
        <taxon>Dikarya</taxon>
        <taxon>Ascomycota</taxon>
        <taxon>Pezizomycotina</taxon>
        <taxon>Sordariomycetes</taxon>
        <taxon>Xylariomycetidae</taxon>
        <taxon>Amphisphaeriales</taxon>
        <taxon>Sporocadaceae</taxon>
        <taxon>Truncatella</taxon>
    </lineage>
</organism>
<dbReference type="InterPro" id="IPR036526">
    <property type="entry name" value="C-N_Hydrolase_sf"/>
</dbReference>
<dbReference type="CDD" id="cd07564">
    <property type="entry name" value="nitrilases_CHs"/>
    <property type="match status" value="1"/>
</dbReference>
<dbReference type="InterPro" id="IPR003010">
    <property type="entry name" value="C-N_Hydrolase"/>
</dbReference>
<keyword evidence="3" id="KW-0378">Hydrolase</keyword>
<dbReference type="InterPro" id="IPR044149">
    <property type="entry name" value="Nitrilases_CHs"/>
</dbReference>
<proteinExistence type="inferred from homology"/>
<dbReference type="GO" id="GO:0016787">
    <property type="term" value="F:hydrolase activity"/>
    <property type="evidence" value="ECO:0007669"/>
    <property type="project" value="UniProtKB-KW"/>
</dbReference>
<dbReference type="OrthoDB" id="10250282at2759"/>
<evidence type="ECO:0000256" key="1">
    <source>
        <dbReference type="ARBA" id="ARBA00008129"/>
    </source>
</evidence>
<dbReference type="Proteomes" id="UP000758603">
    <property type="component" value="Unassembled WGS sequence"/>
</dbReference>
<dbReference type="Gene3D" id="3.60.110.10">
    <property type="entry name" value="Carbon-nitrogen hydrolase"/>
    <property type="match status" value="1"/>
</dbReference>
<keyword evidence="4" id="KW-1185">Reference proteome</keyword>
<accession>A0A9P8ZYT9</accession>
<evidence type="ECO:0000313" key="3">
    <source>
        <dbReference type="EMBL" id="KAH6654366.1"/>
    </source>
</evidence>
<dbReference type="EMBL" id="JAGPXC010000004">
    <property type="protein sequence ID" value="KAH6654366.1"/>
    <property type="molecule type" value="Genomic_DNA"/>
</dbReference>
<dbReference type="PANTHER" id="PTHR46044:SF1">
    <property type="entry name" value="CN HYDROLASE DOMAIN-CONTAINING PROTEIN"/>
    <property type="match status" value="1"/>
</dbReference>
<dbReference type="RefSeq" id="XP_045958636.1">
    <property type="nucleotide sequence ID" value="XM_046102778.1"/>
</dbReference>
<evidence type="ECO:0000259" key="2">
    <source>
        <dbReference type="PROSITE" id="PS50263"/>
    </source>
</evidence>
<feature type="domain" description="CN hydrolase" evidence="2">
    <location>
        <begin position="6"/>
        <end position="278"/>
    </location>
</feature>
<dbReference type="AlphaFoldDB" id="A0A9P8ZYT9"/>
<evidence type="ECO:0000313" key="4">
    <source>
        <dbReference type="Proteomes" id="UP000758603"/>
    </source>
</evidence>
<name>A0A9P8ZYT9_9PEZI</name>
<comment type="similarity">
    <text evidence="1">Belongs to the carbon-nitrogen hydrolase superfamily. Nitrilase family.</text>
</comment>
<sequence length="324" mass="35384">MIHLKLKAAAVHAAPVYMNKAATLDKVLSIITQAAEDGTNLVAFPEVFVPGFPYFMNCYTSNAATVAKYASQSVVIHEDLHDVQASCAKHKITVVLGVSERMKDGHTLFNSIVTIDTDGTILGVHRKLQPTWTERMVWAQGSGYTLKTYETKAGYRIGGLACWEHTMNNARQALIDQGEHIHVGCWPALDTMGGFVGIATVQIEALMKSHALSAQTFVICPSSFVDDSCLKWLEENIGPQDQVGAGGGWTAIIHPFCQIIAGPQTGSEEKLVTAEIDLQQLDIVKAYVDSAGHFRRPEVFKLQVDTSSRWKDEEGIVGPIPYSP</sequence>
<dbReference type="Pfam" id="PF00795">
    <property type="entry name" value="CN_hydrolase"/>
    <property type="match status" value="1"/>
</dbReference>
<dbReference type="PANTHER" id="PTHR46044">
    <property type="entry name" value="NITRILASE"/>
    <property type="match status" value="1"/>
</dbReference>
<protein>
    <submittedName>
        <fullName evidence="3">Carbon-nitrogen hydrolase</fullName>
    </submittedName>
</protein>
<dbReference type="PROSITE" id="PS50263">
    <property type="entry name" value="CN_HYDROLASE"/>
    <property type="match status" value="1"/>
</dbReference>
<reference evidence="3" key="1">
    <citation type="journal article" date="2021" name="Nat. Commun.">
        <title>Genetic determinants of endophytism in the Arabidopsis root mycobiome.</title>
        <authorList>
            <person name="Mesny F."/>
            <person name="Miyauchi S."/>
            <person name="Thiergart T."/>
            <person name="Pickel B."/>
            <person name="Atanasova L."/>
            <person name="Karlsson M."/>
            <person name="Huettel B."/>
            <person name="Barry K.W."/>
            <person name="Haridas S."/>
            <person name="Chen C."/>
            <person name="Bauer D."/>
            <person name="Andreopoulos W."/>
            <person name="Pangilinan J."/>
            <person name="LaButti K."/>
            <person name="Riley R."/>
            <person name="Lipzen A."/>
            <person name="Clum A."/>
            <person name="Drula E."/>
            <person name="Henrissat B."/>
            <person name="Kohler A."/>
            <person name="Grigoriev I.V."/>
            <person name="Martin F.M."/>
            <person name="Hacquard S."/>
        </authorList>
    </citation>
    <scope>NUCLEOTIDE SEQUENCE</scope>
    <source>
        <strain evidence="3">MPI-SDFR-AT-0073</strain>
    </source>
</reference>
<comment type="caution">
    <text evidence="3">The sequence shown here is derived from an EMBL/GenBank/DDBJ whole genome shotgun (WGS) entry which is preliminary data.</text>
</comment>
<dbReference type="SUPFAM" id="SSF56317">
    <property type="entry name" value="Carbon-nitrogen hydrolase"/>
    <property type="match status" value="1"/>
</dbReference>
<dbReference type="GeneID" id="70131670"/>
<gene>
    <name evidence="3" type="ORF">BKA67DRAFT_564863</name>
</gene>